<dbReference type="AlphaFoldDB" id="A0A5E4D0J6"/>
<feature type="non-terminal residue" evidence="2">
    <location>
        <position position="1"/>
    </location>
</feature>
<sequence length="96" mass="10038">PAMATRKPSAATLRDETVKHEHQSGWAGLGKTGLGKKVEEPRSAHRARVAASATSAALTRTRGPCFSPPTGEGALPARVARPITPSRPNQCRSGNT</sequence>
<reference evidence="2" key="1">
    <citation type="submission" date="2019-04" db="EMBL/GenBank/DDBJ databases">
        <authorList>
            <person name="Alioto T."/>
            <person name="Alioto T."/>
        </authorList>
    </citation>
    <scope>NUCLEOTIDE SEQUENCE [LARGE SCALE GENOMIC DNA]</scope>
</reference>
<feature type="compositionally biased region" description="Basic and acidic residues" evidence="1">
    <location>
        <begin position="13"/>
        <end position="23"/>
    </location>
</feature>
<evidence type="ECO:0000313" key="2">
    <source>
        <dbReference type="EMBL" id="VTJ87615.1"/>
    </source>
</evidence>
<comment type="caution">
    <text evidence="2">The sequence shown here is derived from an EMBL/GenBank/DDBJ whole genome shotgun (WGS) entry which is preliminary data.</text>
</comment>
<feature type="region of interest" description="Disordered" evidence="1">
    <location>
        <begin position="1"/>
        <end position="96"/>
    </location>
</feature>
<keyword evidence="3" id="KW-1185">Reference proteome</keyword>
<organism evidence="2 3">
    <name type="scientific">Marmota monax</name>
    <name type="common">Woodchuck</name>
    <dbReference type="NCBI Taxonomy" id="9995"/>
    <lineage>
        <taxon>Eukaryota</taxon>
        <taxon>Metazoa</taxon>
        <taxon>Chordata</taxon>
        <taxon>Craniata</taxon>
        <taxon>Vertebrata</taxon>
        <taxon>Euteleostomi</taxon>
        <taxon>Mammalia</taxon>
        <taxon>Eutheria</taxon>
        <taxon>Euarchontoglires</taxon>
        <taxon>Glires</taxon>
        <taxon>Rodentia</taxon>
        <taxon>Sciuromorpha</taxon>
        <taxon>Sciuridae</taxon>
        <taxon>Xerinae</taxon>
        <taxon>Marmotini</taxon>
        <taxon>Marmota</taxon>
    </lineage>
</organism>
<feature type="compositionally biased region" description="Polar residues" evidence="1">
    <location>
        <begin position="86"/>
        <end position="96"/>
    </location>
</feature>
<feature type="non-terminal residue" evidence="2">
    <location>
        <position position="96"/>
    </location>
</feature>
<dbReference type="EMBL" id="CABDUW010002664">
    <property type="protein sequence ID" value="VTJ87615.1"/>
    <property type="molecule type" value="Genomic_DNA"/>
</dbReference>
<protein>
    <submittedName>
        <fullName evidence="2">Uncharacterized protein</fullName>
    </submittedName>
</protein>
<accession>A0A5E4D0J6</accession>
<proteinExistence type="predicted"/>
<feature type="compositionally biased region" description="Low complexity" evidence="1">
    <location>
        <begin position="49"/>
        <end position="62"/>
    </location>
</feature>
<gene>
    <name evidence="2" type="ORF">MONAX_5E026177</name>
</gene>
<name>A0A5E4D0J6_MARMO</name>
<evidence type="ECO:0000313" key="3">
    <source>
        <dbReference type="Proteomes" id="UP000335636"/>
    </source>
</evidence>
<dbReference type="Proteomes" id="UP000335636">
    <property type="component" value="Unassembled WGS sequence"/>
</dbReference>
<evidence type="ECO:0000256" key="1">
    <source>
        <dbReference type="SAM" id="MobiDB-lite"/>
    </source>
</evidence>